<name>A0A6P8I8F5_ACTTE</name>
<proteinExistence type="predicted"/>
<dbReference type="RefSeq" id="XP_031564338.1">
    <property type="nucleotide sequence ID" value="XM_031708478.1"/>
</dbReference>
<organism evidence="1 2">
    <name type="scientific">Actinia tenebrosa</name>
    <name type="common">Australian red waratah sea anemone</name>
    <dbReference type="NCBI Taxonomy" id="6105"/>
    <lineage>
        <taxon>Eukaryota</taxon>
        <taxon>Metazoa</taxon>
        <taxon>Cnidaria</taxon>
        <taxon>Anthozoa</taxon>
        <taxon>Hexacorallia</taxon>
        <taxon>Actiniaria</taxon>
        <taxon>Actiniidae</taxon>
        <taxon>Actinia</taxon>
    </lineage>
</organism>
<dbReference type="KEGG" id="aten:116299756"/>
<accession>A0A6P8I8F5</accession>
<dbReference type="OrthoDB" id="5980545at2759"/>
<evidence type="ECO:0000313" key="2">
    <source>
        <dbReference type="RefSeq" id="XP_031564338.1"/>
    </source>
</evidence>
<evidence type="ECO:0000313" key="1">
    <source>
        <dbReference type="Proteomes" id="UP000515163"/>
    </source>
</evidence>
<dbReference type="Proteomes" id="UP000515163">
    <property type="component" value="Unplaced"/>
</dbReference>
<sequence>MVLRQPLTVRESVKLIGNNQENNMKKDRVIASWIKTQLTRSIDAAPEDFNLNYVALYHQLHGLKVSVDGAQNLPWSSFTFATYCLSPPGSFYKGDQSDPLTYSSQLVYSSDVSSPVWLDGMKAFPRRLYHQFLVLVVHLHEVTVDFSQHQEVYGLKGQAWTVIQVFNEGYVLNGSYQLPLYQGEPSESILDALQNDYCHDVMAAFRRNQKIKFLEGASVFLRLSDSRREEELPKPMSQVIQDYIPKERLDRYTVLNPSNPLSSILPAGVDEDEFCYSLPDKFKEMMKHIFAKTVSEPSQNQT</sequence>
<gene>
    <name evidence="2" type="primary">LOC116299756</name>
</gene>
<protein>
    <submittedName>
        <fullName evidence="2">Uncharacterized protein LOC116299756</fullName>
    </submittedName>
</protein>
<dbReference type="AlphaFoldDB" id="A0A6P8I8F5"/>
<dbReference type="InParanoid" id="A0A6P8I8F5"/>
<reference evidence="2" key="1">
    <citation type="submission" date="2025-08" db="UniProtKB">
        <authorList>
            <consortium name="RefSeq"/>
        </authorList>
    </citation>
    <scope>IDENTIFICATION</scope>
</reference>
<keyword evidence="1" id="KW-1185">Reference proteome</keyword>
<dbReference type="GeneID" id="116299756"/>